<keyword evidence="12" id="KW-1185">Reference proteome</keyword>
<dbReference type="HOGENOM" id="CLU_024773_0_0_4"/>
<gene>
    <name evidence="8 11" type="primary">argA</name>
    <name evidence="11" type="ORF">BN1208_1160</name>
</gene>
<dbReference type="EMBL" id="LN827929">
    <property type="protein sequence ID" value="CEZ20041.1"/>
    <property type="molecule type" value="Genomic_DNA"/>
</dbReference>
<dbReference type="GO" id="GO:0005737">
    <property type="term" value="C:cytoplasm"/>
    <property type="evidence" value="ECO:0007669"/>
    <property type="project" value="UniProtKB-SubCell"/>
</dbReference>
<dbReference type="InterPro" id="IPR001048">
    <property type="entry name" value="Asp/Glu/Uridylate_kinase"/>
</dbReference>
<comment type="catalytic activity">
    <reaction evidence="7 8">
        <text>L-glutamate + acetyl-CoA = N-acetyl-L-glutamate + CoA + H(+)</text>
        <dbReference type="Rhea" id="RHEA:24292"/>
        <dbReference type="ChEBI" id="CHEBI:15378"/>
        <dbReference type="ChEBI" id="CHEBI:29985"/>
        <dbReference type="ChEBI" id="CHEBI:44337"/>
        <dbReference type="ChEBI" id="CHEBI:57287"/>
        <dbReference type="ChEBI" id="CHEBI:57288"/>
        <dbReference type="EC" id="2.3.1.1"/>
    </reaction>
</comment>
<keyword evidence="3 8" id="KW-0055">Arginine biosynthesis</keyword>
<dbReference type="Pfam" id="PF00583">
    <property type="entry name" value="Acetyltransf_1"/>
    <property type="match status" value="1"/>
</dbReference>
<keyword evidence="5 8" id="KW-0808">Transferase</keyword>
<dbReference type="SMART" id="SM00530">
    <property type="entry name" value="HTH_XRE"/>
    <property type="match status" value="1"/>
</dbReference>
<dbReference type="Gene3D" id="1.10.260.40">
    <property type="entry name" value="lambda repressor-like DNA-binding domains"/>
    <property type="match status" value="1"/>
</dbReference>
<dbReference type="PROSITE" id="PS50943">
    <property type="entry name" value="HTH_CROC1"/>
    <property type="match status" value="1"/>
</dbReference>
<evidence type="ECO:0000256" key="1">
    <source>
        <dbReference type="ARBA" id="ARBA00004925"/>
    </source>
</evidence>
<dbReference type="Pfam" id="PF01381">
    <property type="entry name" value="HTH_3"/>
    <property type="match status" value="1"/>
</dbReference>
<evidence type="ECO:0000256" key="5">
    <source>
        <dbReference type="ARBA" id="ARBA00022679"/>
    </source>
</evidence>
<comment type="subcellular location">
    <subcellularLocation>
        <location evidence="8">Cytoplasm</location>
    </subcellularLocation>
</comment>
<dbReference type="Gene3D" id="3.40.1160.10">
    <property type="entry name" value="Acetylglutamate kinase-like"/>
    <property type="match status" value="1"/>
</dbReference>
<dbReference type="OrthoDB" id="9802238at2"/>
<dbReference type="HAMAP" id="MF_01105">
    <property type="entry name" value="N_acetyl_glu_synth"/>
    <property type="match status" value="1"/>
</dbReference>
<evidence type="ECO:0000256" key="2">
    <source>
        <dbReference type="ARBA" id="ARBA00009145"/>
    </source>
</evidence>
<dbReference type="UniPathway" id="UPA00068">
    <property type="reaction ID" value="UER00106"/>
</dbReference>
<dbReference type="PANTHER" id="PTHR30602">
    <property type="entry name" value="AMINO-ACID ACETYLTRANSFERASE"/>
    <property type="match status" value="1"/>
</dbReference>
<dbReference type="PROSITE" id="PS51186">
    <property type="entry name" value="GNAT"/>
    <property type="match status" value="1"/>
</dbReference>
<sequence length="517" mass="58060">MSLGEAIRKRRRSLGLTLQTLAKKIASDPGNLSRIERGEQNIGEAQLLKICEALNCAPSSLFQNNAPANPIQKLDSQTFARWFRLAAPYINTFSNKTFVIAFGGELLDEDQFTALSHDINLLTCLNVKIILVHGARPQIDQRLKEKKISTQLVRNVRVTDDLSMEAVKEANGLIKINIESTLSSSLLNSPMAGSDIKVSSGNFITAKPLGVIDGIDMQHTGEVRKIDSAAIKKKLDNKELVVISPIGYSPTGEVFNLTMEDVALKTSIALEADKLILLIDSDGIFNLRNELLHEMTLEKAINLYKSISKNYPKKHELININSNDLDLLDIAIKASEAGINKIHLINRHIDGAILQELFTDDGVGTVITEKALDAIRPASHNDVKGIHKLINPLEAGGYLIKRGKERIDHEIENFFVIEHDNKIIGCAALYPYDDHVEFACFAINKNYQSKGFGSKLYNYCEEIAQEKNYKYLFALTTRTEHWFVEKGFKEENIRKLPKKRIESYLPQRNSKFFIKKL</sequence>
<dbReference type="AlphaFoldDB" id="A0A0D6EX32"/>
<evidence type="ECO:0000256" key="4">
    <source>
        <dbReference type="ARBA" id="ARBA00022605"/>
    </source>
</evidence>
<dbReference type="CDD" id="cd04301">
    <property type="entry name" value="NAT_SF"/>
    <property type="match status" value="1"/>
</dbReference>
<protein>
    <recommendedName>
        <fullName evidence="8">Amino-acid acetyltransferase</fullName>
        <ecNumber evidence="8">2.3.1.1</ecNumber>
    </recommendedName>
    <alternativeName>
        <fullName evidence="8">N-acetylglutamate synthase</fullName>
        <shortName evidence="8">AGS</shortName>
        <shortName evidence="8">NAGS</shortName>
    </alternativeName>
</protein>
<evidence type="ECO:0000256" key="7">
    <source>
        <dbReference type="ARBA" id="ARBA00048372"/>
    </source>
</evidence>
<dbReference type="InterPro" id="IPR010167">
    <property type="entry name" value="NH2A_AcTrfase"/>
</dbReference>
<comment type="pathway">
    <text evidence="1 8">Amino-acid biosynthesis; L-arginine biosynthesis; N(2)-acetyl-L-ornithine from L-glutamate: step 1/4.</text>
</comment>
<dbReference type="SUPFAM" id="SSF55729">
    <property type="entry name" value="Acyl-CoA N-acyltransferases (Nat)"/>
    <property type="match status" value="1"/>
</dbReference>
<dbReference type="InterPro" id="IPR010982">
    <property type="entry name" value="Lambda_DNA-bd_dom_sf"/>
</dbReference>
<evidence type="ECO:0000256" key="8">
    <source>
        <dbReference type="HAMAP-Rule" id="MF_01105"/>
    </source>
</evidence>
<name>A0A0D6EX32_9PROT</name>
<reference evidence="12" key="1">
    <citation type="submission" date="2014-12" db="EMBL/GenBank/DDBJ databases">
        <authorList>
            <person name="Salcher M.M."/>
        </authorList>
    </citation>
    <scope>NUCLEOTIDE SEQUENCE [LARGE SCALE GENOMIC DNA]</scope>
    <source>
        <strain evidence="12">MMS-10A-171</strain>
    </source>
</reference>
<dbReference type="Proteomes" id="UP000064007">
    <property type="component" value="Chromosome 1"/>
</dbReference>
<dbReference type="SUPFAM" id="SSF53633">
    <property type="entry name" value="Carbamate kinase-like"/>
    <property type="match status" value="1"/>
</dbReference>
<dbReference type="PANTHER" id="PTHR30602:SF12">
    <property type="entry name" value="AMINO-ACID ACETYLTRANSFERASE NAGS1, CHLOROPLASTIC-RELATED"/>
    <property type="match status" value="1"/>
</dbReference>
<dbReference type="Gene3D" id="3.40.630.30">
    <property type="match status" value="1"/>
</dbReference>
<keyword evidence="6 8" id="KW-0012">Acyltransferase</keyword>
<dbReference type="EC" id="2.3.1.1" evidence="8"/>
<evidence type="ECO:0000313" key="11">
    <source>
        <dbReference type="EMBL" id="CEZ20041.1"/>
    </source>
</evidence>
<proteinExistence type="inferred from homology"/>
<feature type="domain" description="HTH cro/C1-type" evidence="9">
    <location>
        <begin position="7"/>
        <end position="61"/>
    </location>
</feature>
<dbReference type="InterPro" id="IPR000182">
    <property type="entry name" value="GNAT_dom"/>
</dbReference>
<dbReference type="GO" id="GO:0006526">
    <property type="term" value="P:L-arginine biosynthetic process"/>
    <property type="evidence" value="ECO:0007669"/>
    <property type="project" value="UniProtKB-UniRule"/>
</dbReference>
<dbReference type="SUPFAM" id="SSF47413">
    <property type="entry name" value="lambda repressor-like DNA-binding domains"/>
    <property type="match status" value="1"/>
</dbReference>
<evidence type="ECO:0000256" key="3">
    <source>
        <dbReference type="ARBA" id="ARBA00022571"/>
    </source>
</evidence>
<dbReference type="InterPro" id="IPR001387">
    <property type="entry name" value="Cro/C1-type_HTH"/>
</dbReference>
<dbReference type="InterPro" id="IPR036393">
    <property type="entry name" value="AceGlu_kinase-like_sf"/>
</dbReference>
<feature type="domain" description="N-acetyltransferase" evidence="10">
    <location>
        <begin position="373"/>
        <end position="506"/>
    </location>
</feature>
<dbReference type="InterPro" id="IPR033719">
    <property type="entry name" value="NAGS_kin"/>
</dbReference>
<dbReference type="RefSeq" id="WP_046488746.1">
    <property type="nucleotide sequence ID" value="NZ_LN827929.1"/>
</dbReference>
<dbReference type="NCBIfam" id="NF003641">
    <property type="entry name" value="PRK05279.1"/>
    <property type="match status" value="1"/>
</dbReference>
<dbReference type="PIRSF" id="PIRSF000423">
    <property type="entry name" value="ArgA"/>
    <property type="match status" value="1"/>
</dbReference>
<dbReference type="KEGG" id="mbat:BN1208_1160"/>
<keyword evidence="4 8" id="KW-0028">Amino-acid biosynthesis</keyword>
<comment type="similarity">
    <text evidence="2 8">Belongs to the acetyltransferase family. ArgA subfamily.</text>
</comment>
<dbReference type="CDD" id="cd00093">
    <property type="entry name" value="HTH_XRE"/>
    <property type="match status" value="1"/>
</dbReference>
<evidence type="ECO:0000259" key="9">
    <source>
        <dbReference type="PROSITE" id="PS50943"/>
    </source>
</evidence>
<evidence type="ECO:0000259" key="10">
    <source>
        <dbReference type="PROSITE" id="PS51186"/>
    </source>
</evidence>
<accession>A0A0D6EX32</accession>
<dbReference type="STRING" id="1581557.BN1208_1160"/>
<evidence type="ECO:0000256" key="6">
    <source>
        <dbReference type="ARBA" id="ARBA00023315"/>
    </source>
</evidence>
<keyword evidence="8" id="KW-0963">Cytoplasm</keyword>
<dbReference type="GO" id="GO:0003677">
    <property type="term" value="F:DNA binding"/>
    <property type="evidence" value="ECO:0007669"/>
    <property type="project" value="InterPro"/>
</dbReference>
<organism evidence="11 12">
    <name type="scientific">Candidatus Methylopumilus planktonicus</name>
    <dbReference type="NCBI Taxonomy" id="1581557"/>
    <lineage>
        <taxon>Bacteria</taxon>
        <taxon>Pseudomonadati</taxon>
        <taxon>Pseudomonadota</taxon>
        <taxon>Betaproteobacteria</taxon>
        <taxon>Nitrosomonadales</taxon>
        <taxon>Methylophilaceae</taxon>
        <taxon>Candidatus Methylopumilus</taxon>
    </lineage>
</organism>
<dbReference type="CDD" id="cd04237">
    <property type="entry name" value="AAK_NAGS-ABP"/>
    <property type="match status" value="1"/>
</dbReference>
<dbReference type="GO" id="GO:0004042">
    <property type="term" value="F:L-glutamate N-acetyltransferase activity"/>
    <property type="evidence" value="ECO:0007669"/>
    <property type="project" value="UniProtKB-UniRule"/>
</dbReference>
<dbReference type="NCBIfam" id="TIGR01890">
    <property type="entry name" value="N-Ac-Glu-synth"/>
    <property type="match status" value="1"/>
</dbReference>
<dbReference type="Pfam" id="PF00696">
    <property type="entry name" value="AA_kinase"/>
    <property type="match status" value="1"/>
</dbReference>
<comment type="miscellaneous">
    <text evidence="8">In bacteria which possess the bifunctional enzyme ornithine acetyltransferase/N-acetylglutamate synthase (ArgJ), ArgA fulfills an anaplerotic role.</text>
</comment>
<evidence type="ECO:0000313" key="12">
    <source>
        <dbReference type="Proteomes" id="UP000064007"/>
    </source>
</evidence>
<dbReference type="InterPro" id="IPR016181">
    <property type="entry name" value="Acyl_CoA_acyltransferase"/>
</dbReference>